<dbReference type="STRING" id="36847.CLNEO_12890"/>
<feature type="transmembrane region" description="Helical" evidence="1">
    <location>
        <begin position="46"/>
        <end position="66"/>
    </location>
</feature>
<gene>
    <name evidence="2" type="ORF">CLNEO_12890</name>
</gene>
<keyword evidence="1" id="KW-0812">Transmembrane</keyword>
<accession>A0A136WFI9</accession>
<proteinExistence type="predicted"/>
<name>A0A136WFI9_9FIRM</name>
<feature type="transmembrane region" description="Helical" evidence="1">
    <location>
        <begin position="20"/>
        <end position="39"/>
    </location>
</feature>
<evidence type="ECO:0000313" key="3">
    <source>
        <dbReference type="Proteomes" id="UP000070539"/>
    </source>
</evidence>
<dbReference type="AlphaFoldDB" id="A0A136WFI9"/>
<keyword evidence="1" id="KW-1133">Transmembrane helix</keyword>
<dbReference type="EMBL" id="LRVM01000003">
    <property type="protein sequence ID" value="KXL53318.1"/>
    <property type="molecule type" value="Genomic_DNA"/>
</dbReference>
<dbReference type="OrthoDB" id="1852077at2"/>
<evidence type="ECO:0000256" key="1">
    <source>
        <dbReference type="SAM" id="Phobius"/>
    </source>
</evidence>
<comment type="caution">
    <text evidence="2">The sequence shown here is derived from an EMBL/GenBank/DDBJ whole genome shotgun (WGS) entry which is preliminary data.</text>
</comment>
<evidence type="ECO:0000313" key="2">
    <source>
        <dbReference type="EMBL" id="KXL53318.1"/>
    </source>
</evidence>
<keyword evidence="3" id="KW-1185">Reference proteome</keyword>
<keyword evidence="1" id="KW-0472">Membrane</keyword>
<protein>
    <submittedName>
        <fullName evidence="2">Uncharacterized protein</fullName>
    </submittedName>
</protein>
<reference evidence="2 3" key="1">
    <citation type="submission" date="2016-01" db="EMBL/GenBank/DDBJ databases">
        <title>Genome sequence of Clostridium neopropionicum X4, DSM-3847.</title>
        <authorList>
            <person name="Poehlein A."/>
            <person name="Beck M.H."/>
            <person name="Bengelsdorf F.R."/>
            <person name="Daniel R."/>
            <person name="Duerre P."/>
        </authorList>
    </citation>
    <scope>NUCLEOTIDE SEQUENCE [LARGE SCALE GENOMIC DNA]</scope>
    <source>
        <strain evidence="2 3">DSM-3847</strain>
    </source>
</reference>
<dbReference type="RefSeq" id="WP_066086219.1">
    <property type="nucleotide sequence ID" value="NZ_LRVM01000003.1"/>
</dbReference>
<organism evidence="2 3">
    <name type="scientific">Anaerotignum neopropionicum</name>
    <dbReference type="NCBI Taxonomy" id="36847"/>
    <lineage>
        <taxon>Bacteria</taxon>
        <taxon>Bacillati</taxon>
        <taxon>Bacillota</taxon>
        <taxon>Clostridia</taxon>
        <taxon>Lachnospirales</taxon>
        <taxon>Anaerotignaceae</taxon>
        <taxon>Anaerotignum</taxon>
    </lineage>
</organism>
<dbReference type="Proteomes" id="UP000070539">
    <property type="component" value="Unassembled WGS sequence"/>
</dbReference>
<sequence>MKRFKEFLNSYIVEFDWKDIAIFKLCLTAFGMMIGISLPKRKRNSIMAICGSVFVLTTIVLFARLFGVACPFCQEEEDFEDDDEDEDEKGFVMRITAEDE</sequence>